<evidence type="ECO:0000313" key="2">
    <source>
        <dbReference type="Proteomes" id="UP000053271"/>
    </source>
</evidence>
<gene>
    <name evidence="1" type="ORF">AQJ30_17345</name>
</gene>
<accession>A0A117QN50</accession>
<reference evidence="1 2" key="1">
    <citation type="submission" date="2015-10" db="EMBL/GenBank/DDBJ databases">
        <title>Draft genome sequence of Streptomyces longwoodensis DSM 41677, type strain for the species Streptomyces longwoodensis.</title>
        <authorList>
            <person name="Ruckert C."/>
            <person name="Winkler A."/>
            <person name="Kalinowski J."/>
            <person name="Kampfer P."/>
            <person name="Glaeser S."/>
        </authorList>
    </citation>
    <scope>NUCLEOTIDE SEQUENCE [LARGE SCALE GENOMIC DNA]</scope>
    <source>
        <strain evidence="1 2">DSM 41677</strain>
    </source>
</reference>
<keyword evidence="2" id="KW-1185">Reference proteome</keyword>
<dbReference type="SUPFAM" id="SSF89392">
    <property type="entry name" value="Prokaryotic lipoproteins and lipoprotein localization factors"/>
    <property type="match status" value="1"/>
</dbReference>
<dbReference type="EMBL" id="LMWS01000019">
    <property type="protein sequence ID" value="KUN37524.1"/>
    <property type="molecule type" value="Genomic_DNA"/>
</dbReference>
<evidence type="ECO:0008006" key="3">
    <source>
        <dbReference type="Google" id="ProtNLM"/>
    </source>
</evidence>
<evidence type="ECO:0000313" key="1">
    <source>
        <dbReference type="EMBL" id="KUN37524.1"/>
    </source>
</evidence>
<name>A0A117QN50_9ACTN</name>
<proteinExistence type="predicted"/>
<dbReference type="Gene3D" id="2.50.20.20">
    <property type="match status" value="1"/>
</dbReference>
<dbReference type="InterPro" id="IPR029046">
    <property type="entry name" value="LolA/LolB/LppX"/>
</dbReference>
<dbReference type="Proteomes" id="UP000053271">
    <property type="component" value="Unassembled WGS sequence"/>
</dbReference>
<sequence>MAGAVTGCAGGGTSEPPPAADQMLDEANATMRGLRSVTIDSVTRSTTGGDLSSRLTTDLKGTCAFELTSDTGARLDQIRIDGTDYVRPNRTYVEEWSRSVAGTGEQGFWARTPVSASREGDGLSQCTHPFASFGKVKKGRPTEIDGVAAMSLEVTDATSGAYTFYVATEGRPYLLKVVYKDAEMDTTTSFSAFDEPLDVHPPDQAKVLDLGGTG</sequence>
<dbReference type="AlphaFoldDB" id="A0A117QN50"/>
<comment type="caution">
    <text evidence="1">The sequence shown here is derived from an EMBL/GenBank/DDBJ whole genome shotgun (WGS) entry which is preliminary data.</text>
</comment>
<organism evidence="1 2">
    <name type="scientific">Streptomyces longwoodensis</name>
    <dbReference type="NCBI Taxonomy" id="68231"/>
    <lineage>
        <taxon>Bacteria</taxon>
        <taxon>Bacillati</taxon>
        <taxon>Actinomycetota</taxon>
        <taxon>Actinomycetes</taxon>
        <taxon>Kitasatosporales</taxon>
        <taxon>Streptomycetaceae</taxon>
        <taxon>Streptomyces</taxon>
    </lineage>
</organism>
<protein>
    <recommendedName>
        <fullName evidence="3">Lipoprotein</fullName>
    </recommendedName>
</protein>